<dbReference type="EC" id="1.3.1.93" evidence="4"/>
<evidence type="ECO:0000256" key="9">
    <source>
        <dbReference type="ARBA" id="ARBA00022857"/>
    </source>
</evidence>
<evidence type="ECO:0000256" key="10">
    <source>
        <dbReference type="ARBA" id="ARBA00022989"/>
    </source>
</evidence>
<protein>
    <recommendedName>
        <fullName evidence="4">very-long-chain enoyl-CoA reductase</fullName>
        <ecNumber evidence="4">1.3.1.93</ecNumber>
    </recommendedName>
</protein>
<evidence type="ECO:0000256" key="6">
    <source>
        <dbReference type="ARBA" id="ARBA00022692"/>
    </source>
</evidence>
<dbReference type="FunFam" id="1.20.120.1630:FF:000010">
    <property type="entry name" value="Steroid alpha reductase family protein"/>
    <property type="match status" value="1"/>
</dbReference>
<evidence type="ECO:0000256" key="4">
    <source>
        <dbReference type="ARBA" id="ARBA00012530"/>
    </source>
</evidence>
<evidence type="ECO:0000256" key="13">
    <source>
        <dbReference type="ARBA" id="ARBA00023136"/>
    </source>
</evidence>
<sequence>MKVSVVSQSGRAITDLDIPEKATYTELKEAYKQKKGLDVHRQQFYLRNEDKSRGEPLKHGALTLGEGQTLVFKDLGPQISWTTVFLVEYFGSLIAFPVVYLLRDYIYSKGSPLGDVQLLAAALFTLHFLKRELETLFVHKFGTDTMPIFNIFKNSSYYHGFAFYIAYYILHPLYTPPNKVQVIVGAAIFLVCLVCNFYCHIILSNLRAPGSRERKIPRGFLFELVSCPNYFFEITQWVGFSIMTQSLPALFFALAGAGQMLVWAQGKHRRYKKEFPDYPKRRRVLIPYIL</sequence>
<gene>
    <name evidence="19" type="ORF">AKO1_001996</name>
</gene>
<feature type="transmembrane region" description="Helical" evidence="17">
    <location>
        <begin position="180"/>
        <end position="199"/>
    </location>
</feature>
<evidence type="ECO:0000256" key="17">
    <source>
        <dbReference type="SAM" id="Phobius"/>
    </source>
</evidence>
<evidence type="ECO:0000256" key="1">
    <source>
        <dbReference type="ARBA" id="ARBA00004477"/>
    </source>
</evidence>
<keyword evidence="12" id="KW-0443">Lipid metabolism</keyword>
<keyword evidence="5" id="KW-0444">Lipid biosynthesis</keyword>
<keyword evidence="9" id="KW-0521">NADP</keyword>
<evidence type="ECO:0000256" key="5">
    <source>
        <dbReference type="ARBA" id="ARBA00022516"/>
    </source>
</evidence>
<dbReference type="AlphaFoldDB" id="A0AAW2ZAQ7"/>
<evidence type="ECO:0000256" key="16">
    <source>
        <dbReference type="ARBA" id="ARBA00058640"/>
    </source>
</evidence>
<evidence type="ECO:0000256" key="14">
    <source>
        <dbReference type="ARBA" id="ARBA00023160"/>
    </source>
</evidence>
<evidence type="ECO:0000313" key="19">
    <source>
        <dbReference type="EMBL" id="KAL0486358.1"/>
    </source>
</evidence>
<dbReference type="InterPro" id="IPR001104">
    <property type="entry name" value="3-oxo-5_a-steroid_4-DH_C"/>
</dbReference>
<feature type="transmembrane region" description="Helical" evidence="17">
    <location>
        <begin position="79"/>
        <end position="102"/>
    </location>
</feature>
<comment type="subcellular location">
    <subcellularLocation>
        <location evidence="1">Endoplasmic reticulum membrane</location>
        <topology evidence="1">Multi-pass membrane protein</topology>
    </subcellularLocation>
</comment>
<feature type="transmembrane region" description="Helical" evidence="17">
    <location>
        <begin position="156"/>
        <end position="174"/>
    </location>
</feature>
<dbReference type="PROSITE" id="PS50244">
    <property type="entry name" value="S5A_REDUCTASE"/>
    <property type="match status" value="1"/>
</dbReference>
<dbReference type="PANTHER" id="PTHR10556">
    <property type="entry name" value="3-OXO-5-ALPHA-STEROID 4-DEHYDROGENASE"/>
    <property type="match status" value="1"/>
</dbReference>
<keyword evidence="8" id="KW-0276">Fatty acid metabolism</keyword>
<evidence type="ECO:0000256" key="2">
    <source>
        <dbReference type="ARBA" id="ARBA00005194"/>
    </source>
</evidence>
<keyword evidence="14" id="KW-0275">Fatty acid biosynthesis</keyword>
<evidence type="ECO:0000256" key="8">
    <source>
        <dbReference type="ARBA" id="ARBA00022832"/>
    </source>
</evidence>
<dbReference type="PANTHER" id="PTHR10556:SF28">
    <property type="entry name" value="VERY-LONG-CHAIN ENOYL-COA REDUCTASE"/>
    <property type="match status" value="1"/>
</dbReference>
<evidence type="ECO:0000313" key="20">
    <source>
        <dbReference type="Proteomes" id="UP001431209"/>
    </source>
</evidence>
<keyword evidence="6 17" id="KW-0812">Transmembrane</keyword>
<proteinExistence type="inferred from homology"/>
<name>A0AAW2ZAQ7_9EUKA</name>
<comment type="function">
    <text evidence="16">Catalyzes the last of the four reactions of the long-chain fatty acids elongation cycle. This endoplasmic reticulum-bound enzymatic process, allows the addition of 2 carbons to the chain of long- and very long-chain fatty acids/VLCFAs per cycle. This enzyme reduces the trans-2,3-enoyl-CoA fatty acid intermediate to an acyl-CoA that can be further elongated by entering a new cycle of elongation. Thereby, it participates in the production of VLCFAs of different chain lengths that are involved in multiple biological processes as precursors of membrane lipids and lipid mediators.</text>
</comment>
<keyword evidence="13 17" id="KW-0472">Membrane</keyword>
<feature type="domain" description="3-oxo-5-alpha-steroid 4-dehydrogenase C-terminal" evidence="18">
    <location>
        <begin position="145"/>
        <end position="290"/>
    </location>
</feature>
<feature type="transmembrane region" description="Helical" evidence="17">
    <location>
        <begin position="246"/>
        <end position="264"/>
    </location>
</feature>
<comment type="catalytic activity">
    <reaction evidence="15">
        <text>a very-long-chain 2,3-saturated fatty acyl-CoA + NADP(+) = a very-long-chain (2E)-enoyl-CoA + NADPH + H(+)</text>
        <dbReference type="Rhea" id="RHEA:14473"/>
        <dbReference type="ChEBI" id="CHEBI:15378"/>
        <dbReference type="ChEBI" id="CHEBI:57783"/>
        <dbReference type="ChEBI" id="CHEBI:58349"/>
        <dbReference type="ChEBI" id="CHEBI:83724"/>
        <dbReference type="ChEBI" id="CHEBI:83728"/>
        <dbReference type="EC" id="1.3.1.93"/>
    </reaction>
</comment>
<dbReference type="EMBL" id="JAOPGA020001225">
    <property type="protein sequence ID" value="KAL0486358.1"/>
    <property type="molecule type" value="Genomic_DNA"/>
</dbReference>
<keyword evidence="11" id="KW-0560">Oxidoreductase</keyword>
<reference evidence="19 20" key="1">
    <citation type="submission" date="2024-03" db="EMBL/GenBank/DDBJ databases">
        <title>The Acrasis kona genome and developmental transcriptomes reveal deep origins of eukaryotic multicellular pathways.</title>
        <authorList>
            <person name="Sheikh S."/>
            <person name="Fu C.-J."/>
            <person name="Brown M.W."/>
            <person name="Baldauf S.L."/>
        </authorList>
    </citation>
    <scope>NUCLEOTIDE SEQUENCE [LARGE SCALE GENOMIC DNA]</scope>
    <source>
        <strain evidence="19 20">ATCC MYA-3509</strain>
    </source>
</reference>
<comment type="caution">
    <text evidence="19">The sequence shown here is derived from an EMBL/GenBank/DDBJ whole genome shotgun (WGS) entry which is preliminary data.</text>
</comment>
<organism evidence="19 20">
    <name type="scientific">Acrasis kona</name>
    <dbReference type="NCBI Taxonomy" id="1008807"/>
    <lineage>
        <taxon>Eukaryota</taxon>
        <taxon>Discoba</taxon>
        <taxon>Heterolobosea</taxon>
        <taxon>Tetramitia</taxon>
        <taxon>Eutetramitia</taxon>
        <taxon>Acrasidae</taxon>
        <taxon>Acrasis</taxon>
    </lineage>
</organism>
<dbReference type="GO" id="GO:0005789">
    <property type="term" value="C:endoplasmic reticulum membrane"/>
    <property type="evidence" value="ECO:0007669"/>
    <property type="project" value="UniProtKB-SubCell"/>
</dbReference>
<comment type="pathway">
    <text evidence="2">Lipid metabolism; fatty acid biosynthesis.</text>
</comment>
<evidence type="ECO:0000256" key="7">
    <source>
        <dbReference type="ARBA" id="ARBA00022824"/>
    </source>
</evidence>
<comment type="similarity">
    <text evidence="3">Belongs to the steroid 5-alpha reductase family.</text>
</comment>
<evidence type="ECO:0000256" key="12">
    <source>
        <dbReference type="ARBA" id="ARBA00023098"/>
    </source>
</evidence>
<accession>A0AAW2ZAQ7</accession>
<dbReference type="Proteomes" id="UP001431209">
    <property type="component" value="Unassembled WGS sequence"/>
</dbReference>
<dbReference type="GO" id="GO:0102758">
    <property type="term" value="F:very-long-chain enoyl-CoA reductase activity"/>
    <property type="evidence" value="ECO:0007669"/>
    <property type="project" value="UniProtKB-EC"/>
</dbReference>
<feature type="transmembrane region" description="Helical" evidence="17">
    <location>
        <begin position="220"/>
        <end position="240"/>
    </location>
</feature>
<dbReference type="CDD" id="cd01801">
    <property type="entry name" value="Ubl_TECR_like"/>
    <property type="match status" value="1"/>
</dbReference>
<evidence type="ECO:0000256" key="11">
    <source>
        <dbReference type="ARBA" id="ARBA00023002"/>
    </source>
</evidence>
<dbReference type="Pfam" id="PF02544">
    <property type="entry name" value="Steroid_dh"/>
    <property type="match status" value="1"/>
</dbReference>
<keyword evidence="7" id="KW-0256">Endoplasmic reticulum</keyword>
<keyword evidence="20" id="KW-1185">Reference proteome</keyword>
<evidence type="ECO:0000256" key="3">
    <source>
        <dbReference type="ARBA" id="ARBA00007742"/>
    </source>
</evidence>
<dbReference type="InterPro" id="IPR039357">
    <property type="entry name" value="SRD5A/TECR"/>
</dbReference>
<dbReference type="GO" id="GO:0042761">
    <property type="term" value="P:very long-chain fatty acid biosynthetic process"/>
    <property type="evidence" value="ECO:0007669"/>
    <property type="project" value="TreeGrafter"/>
</dbReference>
<dbReference type="Gene3D" id="1.20.120.1630">
    <property type="match status" value="1"/>
</dbReference>
<evidence type="ECO:0000256" key="15">
    <source>
        <dbReference type="ARBA" id="ARBA00051495"/>
    </source>
</evidence>
<keyword evidence="10 17" id="KW-1133">Transmembrane helix</keyword>
<evidence type="ECO:0000259" key="18">
    <source>
        <dbReference type="Pfam" id="PF02544"/>
    </source>
</evidence>